<dbReference type="PANTHER" id="PTHR42878">
    <property type="entry name" value="TWO-COMPONENT HISTIDINE KINASE"/>
    <property type="match status" value="1"/>
</dbReference>
<evidence type="ECO:0000256" key="5">
    <source>
        <dbReference type="ARBA" id="ARBA00023136"/>
    </source>
</evidence>
<gene>
    <name evidence="8" type="ORF">DES52_105277</name>
</gene>
<dbReference type="SUPFAM" id="SSF52540">
    <property type="entry name" value="P-loop containing nucleoside triphosphate hydrolases"/>
    <property type="match status" value="1"/>
</dbReference>
<evidence type="ECO:0000313" key="9">
    <source>
        <dbReference type="Proteomes" id="UP000248326"/>
    </source>
</evidence>
<dbReference type="SUPFAM" id="SSF55874">
    <property type="entry name" value="ATPase domain of HSP90 chaperone/DNA topoisomerase II/histidine kinase"/>
    <property type="match status" value="1"/>
</dbReference>
<feature type="domain" description="PAS" evidence="7">
    <location>
        <begin position="82"/>
        <end position="152"/>
    </location>
</feature>
<evidence type="ECO:0000256" key="3">
    <source>
        <dbReference type="ARBA" id="ARBA00022679"/>
    </source>
</evidence>
<dbReference type="SMART" id="SM00387">
    <property type="entry name" value="HATPase_c"/>
    <property type="match status" value="1"/>
</dbReference>
<keyword evidence="4" id="KW-0418">Kinase</keyword>
<dbReference type="InterPro" id="IPR005467">
    <property type="entry name" value="His_kinase_dom"/>
</dbReference>
<proteinExistence type="predicted"/>
<keyword evidence="9" id="KW-1185">Reference proteome</keyword>
<dbReference type="InterPro" id="IPR036890">
    <property type="entry name" value="HATPase_C_sf"/>
</dbReference>
<dbReference type="InterPro" id="IPR050351">
    <property type="entry name" value="BphY/WalK/GraS-like"/>
</dbReference>
<keyword evidence="3" id="KW-0808">Transferase</keyword>
<comment type="caution">
    <text evidence="8">The sequence shown here is derived from an EMBL/GenBank/DDBJ whole genome shotgun (WGS) entry which is preliminary data.</text>
</comment>
<evidence type="ECO:0000259" key="7">
    <source>
        <dbReference type="PROSITE" id="PS50112"/>
    </source>
</evidence>
<dbReference type="SUPFAM" id="SSF55785">
    <property type="entry name" value="PYP-like sensor domain (PAS domain)"/>
    <property type="match status" value="1"/>
</dbReference>
<dbReference type="Gene3D" id="3.30.450.20">
    <property type="entry name" value="PAS domain"/>
    <property type="match status" value="1"/>
</dbReference>
<dbReference type="AlphaFoldDB" id="A0A318S9H3"/>
<dbReference type="EC" id="2.7.13.3" evidence="2"/>
<feature type="domain" description="Histidine kinase" evidence="6">
    <location>
        <begin position="213"/>
        <end position="437"/>
    </location>
</feature>
<evidence type="ECO:0000256" key="4">
    <source>
        <dbReference type="ARBA" id="ARBA00022777"/>
    </source>
</evidence>
<dbReference type="NCBIfam" id="TIGR00229">
    <property type="entry name" value="sensory_box"/>
    <property type="match status" value="1"/>
</dbReference>
<keyword evidence="5" id="KW-0472">Membrane</keyword>
<dbReference type="InterPro" id="IPR027417">
    <property type="entry name" value="P-loop_NTPase"/>
</dbReference>
<dbReference type="PANTHER" id="PTHR42878:SF15">
    <property type="entry name" value="BACTERIOPHYTOCHROME"/>
    <property type="match status" value="1"/>
</dbReference>
<dbReference type="Proteomes" id="UP000248326">
    <property type="component" value="Unassembled WGS sequence"/>
</dbReference>
<dbReference type="Pfam" id="PF13671">
    <property type="entry name" value="AAA_33"/>
    <property type="match status" value="1"/>
</dbReference>
<evidence type="ECO:0000313" key="8">
    <source>
        <dbReference type="EMBL" id="PYE54637.1"/>
    </source>
</evidence>
<dbReference type="GO" id="GO:0030295">
    <property type="term" value="F:protein kinase activator activity"/>
    <property type="evidence" value="ECO:0007669"/>
    <property type="project" value="TreeGrafter"/>
</dbReference>
<evidence type="ECO:0000256" key="2">
    <source>
        <dbReference type="ARBA" id="ARBA00012438"/>
    </source>
</evidence>
<dbReference type="InterPro" id="IPR035965">
    <property type="entry name" value="PAS-like_dom_sf"/>
</dbReference>
<dbReference type="GO" id="GO:0004673">
    <property type="term" value="F:protein histidine kinase activity"/>
    <property type="evidence" value="ECO:0007669"/>
    <property type="project" value="UniProtKB-EC"/>
</dbReference>
<protein>
    <recommendedName>
        <fullName evidence="2">histidine kinase</fullName>
        <ecNumber evidence="2">2.7.13.3</ecNumber>
    </recommendedName>
</protein>
<dbReference type="PROSITE" id="PS50112">
    <property type="entry name" value="PAS"/>
    <property type="match status" value="1"/>
</dbReference>
<dbReference type="GO" id="GO:0016020">
    <property type="term" value="C:membrane"/>
    <property type="evidence" value="ECO:0007669"/>
    <property type="project" value="UniProtKB-SubCell"/>
</dbReference>
<evidence type="ECO:0000259" key="6">
    <source>
        <dbReference type="PROSITE" id="PS50109"/>
    </source>
</evidence>
<accession>A0A318S9H3</accession>
<dbReference type="Gene3D" id="3.40.50.300">
    <property type="entry name" value="P-loop containing nucleotide triphosphate hydrolases"/>
    <property type="match status" value="1"/>
</dbReference>
<name>A0A318S9H3_9DEIO</name>
<dbReference type="InterPro" id="IPR000014">
    <property type="entry name" value="PAS"/>
</dbReference>
<dbReference type="PROSITE" id="PS50109">
    <property type="entry name" value="HIS_KIN"/>
    <property type="match status" value="1"/>
</dbReference>
<dbReference type="EMBL" id="QJSX01000005">
    <property type="protein sequence ID" value="PYE54637.1"/>
    <property type="molecule type" value="Genomic_DNA"/>
</dbReference>
<dbReference type="InterPro" id="IPR003594">
    <property type="entry name" value="HATPase_dom"/>
</dbReference>
<dbReference type="InterPro" id="IPR004358">
    <property type="entry name" value="Sig_transdc_His_kin-like_C"/>
</dbReference>
<reference evidence="8 9" key="1">
    <citation type="submission" date="2018-06" db="EMBL/GenBank/DDBJ databases">
        <title>Genomic Encyclopedia of Type Strains, Phase IV (KMG-IV): sequencing the most valuable type-strain genomes for metagenomic binning, comparative biology and taxonomic classification.</title>
        <authorList>
            <person name="Goeker M."/>
        </authorList>
    </citation>
    <scope>NUCLEOTIDE SEQUENCE [LARGE SCALE GENOMIC DNA]</scope>
    <source>
        <strain evidence="8 9">DSM 18048</strain>
    </source>
</reference>
<organism evidence="8 9">
    <name type="scientific">Deinococcus yavapaiensis KR-236</name>
    <dbReference type="NCBI Taxonomy" id="694435"/>
    <lineage>
        <taxon>Bacteria</taxon>
        <taxon>Thermotogati</taxon>
        <taxon>Deinococcota</taxon>
        <taxon>Deinococci</taxon>
        <taxon>Deinococcales</taxon>
        <taxon>Deinococcaceae</taxon>
        <taxon>Deinococcus</taxon>
    </lineage>
</organism>
<evidence type="ECO:0000256" key="1">
    <source>
        <dbReference type="ARBA" id="ARBA00000085"/>
    </source>
</evidence>
<sequence>MDFTLFAPIFPVLPRCGEGNEEATSDFRNDEAGRQLREEAERLAVTVPASLSETSDALKHELSVPWNCKMKSCARPCWGFRSRDQYAMLLDFAPIGYVTLDKRGVLVDANHKASALMGMERWRLLGRRFLEFTSTSSRSSFALLPPRLLANESRKRHDSHTVPVRLEGRVHASGLLLIALSDISVEKGAQEKLLRLNETLERRVEERALKIRELSEELRTVVLAVAEDLMTVLWRPVTAFLEVLQRGSPGLDSTQVTHFNHVFRSVSRMDELARALAEYTLVSFMRVRIAPLDLNRVLDEVRKDLRPLLANRSVSLTNDALPNVQGDSAAMQLVFFELLENALKFTSAREDARIHVSAMETESEVILRFEDNGAGFNNRYKDKLFKVFKRLHSESACQGTGIGLALVRRVCLRFGGRVGRRSSGRGRHLLRRLAQAAHLAGVTAVRAFKTGRRAPRRGIHGVPRGRTPHRASLRYDARMSFVASHVIVVTGVMAAGKSTVAQRLAERLERSVHLRGDVFRRMIVRGRADPTPDVSREAEEQLALRYRLATNVARAYVEANFTVVYQDVILEQALPLVLSLLDGLRVTVVVLDPSPDVVARREAARGKIGYGDGWTVEALVASLHRTPRVGMWLDTSNLTPDETVDVILQRAARVGAAVSTASEEPLA</sequence>
<dbReference type="GO" id="GO:0007234">
    <property type="term" value="P:osmosensory signaling via phosphorelay pathway"/>
    <property type="evidence" value="ECO:0007669"/>
    <property type="project" value="TreeGrafter"/>
</dbReference>
<dbReference type="GO" id="GO:0000156">
    <property type="term" value="F:phosphorelay response regulator activity"/>
    <property type="evidence" value="ECO:0007669"/>
    <property type="project" value="TreeGrafter"/>
</dbReference>
<dbReference type="Pfam" id="PF02518">
    <property type="entry name" value="HATPase_c"/>
    <property type="match status" value="1"/>
</dbReference>
<comment type="catalytic activity">
    <reaction evidence="1">
        <text>ATP + protein L-histidine = ADP + protein N-phospho-L-histidine.</text>
        <dbReference type="EC" id="2.7.13.3"/>
    </reaction>
</comment>
<dbReference type="Gene3D" id="3.30.565.10">
    <property type="entry name" value="Histidine kinase-like ATPase, C-terminal domain"/>
    <property type="match status" value="1"/>
</dbReference>
<dbReference type="PRINTS" id="PR00344">
    <property type="entry name" value="BCTRLSENSOR"/>
</dbReference>